<comment type="caution">
    <text evidence="17">The sequence shown here is derived from an EMBL/GenBank/DDBJ whole genome shotgun (WGS) entry which is preliminary data.</text>
</comment>
<keyword evidence="3" id="KW-0964">Secreted</keyword>
<keyword evidence="17" id="KW-0378">Hydrolase</keyword>
<name>A0ABR1SR41_9PEZI</name>
<dbReference type="Pfam" id="PF03443">
    <property type="entry name" value="AA9"/>
    <property type="match status" value="1"/>
</dbReference>
<comment type="cofactor">
    <cofactor evidence="1">
        <name>Cu(2+)</name>
        <dbReference type="ChEBI" id="CHEBI:29036"/>
    </cofactor>
</comment>
<dbReference type="EMBL" id="JAQQWL010000018">
    <property type="protein sequence ID" value="KAK8036796.1"/>
    <property type="molecule type" value="Genomic_DNA"/>
</dbReference>
<dbReference type="EC" id="1.14.99.56" evidence="15"/>
<protein>
    <recommendedName>
        <fullName evidence="15">lytic cellulose monooxygenase (C4-dehydrogenating)</fullName>
        <ecNumber evidence="15">1.14.99.56</ecNumber>
    </recommendedName>
</protein>
<sequence length="86" mass="9676">MSVKPRTTRAKARKNIVFILRWPLLITMRQFFQACAQLSVSGSGTREFPGVHLPGAYSENDPGIHVNLWWPVPTNYTNPGPLPIQC</sequence>
<evidence type="ECO:0000313" key="17">
    <source>
        <dbReference type="EMBL" id="KAK8036796.1"/>
    </source>
</evidence>
<organism evidence="17 18">
    <name type="scientific">Apiospora phragmitis</name>
    <dbReference type="NCBI Taxonomy" id="2905665"/>
    <lineage>
        <taxon>Eukaryota</taxon>
        <taxon>Fungi</taxon>
        <taxon>Dikarya</taxon>
        <taxon>Ascomycota</taxon>
        <taxon>Pezizomycotina</taxon>
        <taxon>Sordariomycetes</taxon>
        <taxon>Xylariomycetidae</taxon>
        <taxon>Amphisphaeriales</taxon>
        <taxon>Apiosporaceae</taxon>
        <taxon>Apiospora</taxon>
    </lineage>
</organism>
<dbReference type="GeneID" id="92099765"/>
<feature type="domain" description="Auxiliary Activity family 9 catalytic" evidence="16">
    <location>
        <begin position="29"/>
        <end position="76"/>
    </location>
</feature>
<evidence type="ECO:0000259" key="16">
    <source>
        <dbReference type="Pfam" id="PF03443"/>
    </source>
</evidence>
<evidence type="ECO:0000256" key="3">
    <source>
        <dbReference type="ARBA" id="ARBA00022525"/>
    </source>
</evidence>
<keyword evidence="4" id="KW-0479">Metal-binding</keyword>
<reference evidence="17 18" key="1">
    <citation type="submission" date="2023-01" db="EMBL/GenBank/DDBJ databases">
        <title>Analysis of 21 Apiospora genomes using comparative genomics revels a genus with tremendous synthesis potential of carbohydrate active enzymes and secondary metabolites.</title>
        <authorList>
            <person name="Sorensen T."/>
        </authorList>
    </citation>
    <scope>NUCLEOTIDE SEQUENCE [LARGE SCALE GENOMIC DNA]</scope>
    <source>
        <strain evidence="17 18">CBS 135458</strain>
    </source>
</reference>
<evidence type="ECO:0000256" key="14">
    <source>
        <dbReference type="ARBA" id="ARBA00045077"/>
    </source>
</evidence>
<evidence type="ECO:0000256" key="10">
    <source>
        <dbReference type="ARBA" id="ARBA00023157"/>
    </source>
</evidence>
<keyword evidence="12" id="KW-0624">Polysaccharide degradation</keyword>
<keyword evidence="5" id="KW-0732">Signal</keyword>
<dbReference type="PANTHER" id="PTHR33353:SF10">
    <property type="entry name" value="ENDO-BETA-1,4-GLUCANASE D"/>
    <property type="match status" value="1"/>
</dbReference>
<keyword evidence="7" id="KW-0560">Oxidoreductase</keyword>
<keyword evidence="8" id="KW-0186">Copper</keyword>
<evidence type="ECO:0000256" key="8">
    <source>
        <dbReference type="ARBA" id="ARBA00023008"/>
    </source>
</evidence>
<comment type="catalytic activity">
    <reaction evidence="14">
        <text>[(1-&gt;4)-beta-D-glucosyl]n+m + reduced acceptor + O2 = 4-dehydro-beta-D-glucosyl-[(1-&gt;4)-beta-D-glucosyl]n-1 + [(1-&gt;4)-beta-D-glucosyl]m + acceptor + H2O.</text>
        <dbReference type="EC" id="1.14.99.56"/>
    </reaction>
</comment>
<evidence type="ECO:0000256" key="7">
    <source>
        <dbReference type="ARBA" id="ARBA00023002"/>
    </source>
</evidence>
<keyword evidence="11" id="KW-0119">Carbohydrate metabolism</keyword>
<evidence type="ECO:0000256" key="2">
    <source>
        <dbReference type="ARBA" id="ARBA00004613"/>
    </source>
</evidence>
<proteinExistence type="inferred from homology"/>
<dbReference type="InterPro" id="IPR049892">
    <property type="entry name" value="AA9"/>
</dbReference>
<evidence type="ECO:0000313" key="18">
    <source>
        <dbReference type="Proteomes" id="UP001480595"/>
    </source>
</evidence>
<accession>A0ABR1SR41</accession>
<evidence type="ECO:0000256" key="12">
    <source>
        <dbReference type="ARBA" id="ARBA00023326"/>
    </source>
</evidence>
<evidence type="ECO:0000256" key="1">
    <source>
        <dbReference type="ARBA" id="ARBA00001973"/>
    </source>
</evidence>
<evidence type="ECO:0000256" key="15">
    <source>
        <dbReference type="ARBA" id="ARBA00047174"/>
    </source>
</evidence>
<evidence type="ECO:0000256" key="5">
    <source>
        <dbReference type="ARBA" id="ARBA00022729"/>
    </source>
</evidence>
<evidence type="ECO:0000256" key="11">
    <source>
        <dbReference type="ARBA" id="ARBA00023277"/>
    </source>
</evidence>
<dbReference type="Proteomes" id="UP001480595">
    <property type="component" value="Unassembled WGS sequence"/>
</dbReference>
<gene>
    <name evidence="17" type="ORF">PG994_015293</name>
</gene>
<dbReference type="RefSeq" id="XP_066707614.1">
    <property type="nucleotide sequence ID" value="XM_066866700.1"/>
</dbReference>
<keyword evidence="18" id="KW-1185">Reference proteome</keyword>
<evidence type="ECO:0000256" key="13">
    <source>
        <dbReference type="ARBA" id="ARBA00044502"/>
    </source>
</evidence>
<comment type="subcellular location">
    <subcellularLocation>
        <location evidence="2">Secreted</location>
    </subcellularLocation>
</comment>
<dbReference type="PANTHER" id="PTHR33353">
    <property type="entry name" value="PUTATIVE (AFU_ORTHOLOGUE AFUA_1G12560)-RELATED"/>
    <property type="match status" value="1"/>
</dbReference>
<keyword evidence="6" id="KW-0136">Cellulose degradation</keyword>
<keyword evidence="9" id="KW-0503">Monooxygenase</keyword>
<dbReference type="GO" id="GO:0016787">
    <property type="term" value="F:hydrolase activity"/>
    <property type="evidence" value="ECO:0007669"/>
    <property type="project" value="UniProtKB-KW"/>
</dbReference>
<dbReference type="Gene3D" id="2.70.50.70">
    <property type="match status" value="1"/>
</dbReference>
<dbReference type="InterPro" id="IPR005103">
    <property type="entry name" value="AA9_LPMO"/>
</dbReference>
<evidence type="ECO:0000256" key="9">
    <source>
        <dbReference type="ARBA" id="ARBA00023033"/>
    </source>
</evidence>
<keyword evidence="10" id="KW-1015">Disulfide bond</keyword>
<evidence type="ECO:0000256" key="4">
    <source>
        <dbReference type="ARBA" id="ARBA00022723"/>
    </source>
</evidence>
<evidence type="ECO:0000256" key="6">
    <source>
        <dbReference type="ARBA" id="ARBA00023001"/>
    </source>
</evidence>
<comment type="similarity">
    <text evidence="13">Belongs to the polysaccharide monooxygenase AA9 family.</text>
</comment>